<evidence type="ECO:0000256" key="1">
    <source>
        <dbReference type="SAM" id="MobiDB-lite"/>
    </source>
</evidence>
<gene>
    <name evidence="2" type="ORF">CMC5_052400</name>
</gene>
<dbReference type="PROSITE" id="PS00018">
    <property type="entry name" value="EF_HAND_1"/>
    <property type="match status" value="1"/>
</dbReference>
<organism evidence="2 3">
    <name type="scientific">Chondromyces crocatus</name>
    <dbReference type="NCBI Taxonomy" id="52"/>
    <lineage>
        <taxon>Bacteria</taxon>
        <taxon>Pseudomonadati</taxon>
        <taxon>Myxococcota</taxon>
        <taxon>Polyangia</taxon>
        <taxon>Polyangiales</taxon>
        <taxon>Polyangiaceae</taxon>
        <taxon>Chondromyces</taxon>
    </lineage>
</organism>
<evidence type="ECO:0000313" key="2">
    <source>
        <dbReference type="EMBL" id="AKT41081.1"/>
    </source>
</evidence>
<dbReference type="RefSeq" id="WP_050432909.1">
    <property type="nucleotide sequence ID" value="NZ_CP012159.1"/>
</dbReference>
<dbReference type="AlphaFoldDB" id="A0A0K1EJP5"/>
<dbReference type="KEGG" id="ccro:CMC5_052400"/>
<dbReference type="EMBL" id="CP012159">
    <property type="protein sequence ID" value="AKT41081.1"/>
    <property type="molecule type" value="Genomic_DNA"/>
</dbReference>
<protein>
    <recommendedName>
        <fullName evidence="4">EF-hand domain-containing protein</fullName>
    </recommendedName>
</protein>
<feature type="region of interest" description="Disordered" evidence="1">
    <location>
        <begin position="266"/>
        <end position="304"/>
    </location>
</feature>
<dbReference type="Proteomes" id="UP000067626">
    <property type="component" value="Chromosome"/>
</dbReference>
<evidence type="ECO:0008006" key="4">
    <source>
        <dbReference type="Google" id="ProtNLM"/>
    </source>
</evidence>
<feature type="compositionally biased region" description="Low complexity" evidence="1">
    <location>
        <begin position="293"/>
        <end position="304"/>
    </location>
</feature>
<dbReference type="PATRIC" id="fig|52.7.peg.5791"/>
<dbReference type="STRING" id="52.CMC5_052400"/>
<reference evidence="2 3" key="1">
    <citation type="submission" date="2015-07" db="EMBL/GenBank/DDBJ databases">
        <title>Genome analysis of myxobacterium Chondromyces crocatus Cm c5 reveals a high potential for natural compound synthesis and the genetic basis for the loss of fruiting body formation.</title>
        <authorList>
            <person name="Zaburannyi N."/>
            <person name="Bunk B."/>
            <person name="Maier J."/>
            <person name="Overmann J."/>
            <person name="Mueller R."/>
        </authorList>
    </citation>
    <scope>NUCLEOTIDE SEQUENCE [LARGE SCALE GENOMIC DNA]</scope>
    <source>
        <strain evidence="2 3">Cm c5</strain>
    </source>
</reference>
<accession>A0A0K1EJP5</accession>
<evidence type="ECO:0000313" key="3">
    <source>
        <dbReference type="Proteomes" id="UP000067626"/>
    </source>
</evidence>
<proteinExistence type="predicted"/>
<feature type="compositionally biased region" description="Gly residues" evidence="1">
    <location>
        <begin position="271"/>
        <end position="292"/>
    </location>
</feature>
<dbReference type="InterPro" id="IPR018247">
    <property type="entry name" value="EF_Hand_1_Ca_BS"/>
</dbReference>
<name>A0A0K1EJP5_CHOCO</name>
<sequence length="340" mass="36949">MHPDHPASPLTSSRSSKALALPCSAARWVRSVLPLAACVLTGCLPGDTRPVPESFYVSVEPSEALRSGFDTDDGWHITFDRLVAAVGNIDFMWEDTSCNTYAEARYDRLFDFTRIEREKVGTAYGIGTCRVEFRLRSPSLDTILGAGVTQKDVETMRQRGTDRFATDEQVSVMVTGRATREGVEKRFDWRFRRSYEMSNCKAEEGGFITTVELSENGASEMRLELRAEELFRVTAEEESGFHFQPLADADTDGDGAVTFDELSKVEVTPGPLGGTGGEGGGTGGGLGSGAGQPSGPIGPIDIPGTPATLESQIYVYLLPRILRVAGGGTCEIEHRDSYRR</sequence>
<keyword evidence="3" id="KW-1185">Reference proteome</keyword>